<comment type="caution">
    <text evidence="5">The sequence shown here is derived from an EMBL/GenBank/DDBJ whole genome shotgun (WGS) entry which is preliminary data.</text>
</comment>
<dbReference type="GO" id="GO:0005085">
    <property type="term" value="F:guanyl-nucleotide exchange factor activity"/>
    <property type="evidence" value="ECO:0007669"/>
    <property type="project" value="TreeGrafter"/>
</dbReference>
<evidence type="ECO:0000256" key="3">
    <source>
        <dbReference type="PROSITE-ProRule" id="PRU00235"/>
    </source>
</evidence>
<dbReference type="PANTHER" id="PTHR45982">
    <property type="entry name" value="REGULATOR OF CHROMOSOME CONDENSATION"/>
    <property type="match status" value="1"/>
</dbReference>
<dbReference type="GO" id="GO:0005737">
    <property type="term" value="C:cytoplasm"/>
    <property type="evidence" value="ECO:0007669"/>
    <property type="project" value="TreeGrafter"/>
</dbReference>
<dbReference type="Proteomes" id="UP001146793">
    <property type="component" value="Unassembled WGS sequence"/>
</dbReference>
<protein>
    <submittedName>
        <fullName evidence="5">Regulator of chromosome condensation</fullName>
    </submittedName>
</protein>
<feature type="repeat" description="RCC1" evidence="3">
    <location>
        <begin position="299"/>
        <end position="352"/>
    </location>
</feature>
<dbReference type="PROSITE" id="PS50012">
    <property type="entry name" value="RCC1_3"/>
    <property type="match status" value="3"/>
</dbReference>
<dbReference type="PANTHER" id="PTHR45982:SF4">
    <property type="entry name" value="PHR DOMAIN-CONTAINING PROTEIN"/>
    <property type="match status" value="1"/>
</dbReference>
<keyword evidence="2" id="KW-0677">Repeat</keyword>
<dbReference type="InterPro" id="IPR009091">
    <property type="entry name" value="RCC1/BLIP-II"/>
</dbReference>
<dbReference type="PROSITE" id="PS50097">
    <property type="entry name" value="BTB"/>
    <property type="match status" value="1"/>
</dbReference>
<proteinExistence type="predicted"/>
<dbReference type="InterPro" id="IPR000210">
    <property type="entry name" value="BTB/POZ_dom"/>
</dbReference>
<gene>
    <name evidence="5" type="ORF">M0812_24987</name>
</gene>
<dbReference type="Pfam" id="PF25390">
    <property type="entry name" value="WD40_RLD"/>
    <property type="match status" value="1"/>
</dbReference>
<dbReference type="CDD" id="cd18186">
    <property type="entry name" value="BTB_POZ_ZBTB_KLHL-like"/>
    <property type="match status" value="1"/>
</dbReference>
<sequence>MTEQGFDVYCWGSTSNPMGKSKFETPTKIVAKDLSQKRVKGIACGFDFCAFLFEDGDLFEYRSNATKKEVKVKNAEKIVASYYSFLILTKEKLVYSMGKNNNGQLALGNNIESTEPKLVEYFVTKKLEIEDAVMGYSQSYFLCTDGQMFSCGYGQNGALGNGGTTSVNIPERIDQKVQAIYAGTDAEGCIYQKQDNTWWGFGKNGDGQLGISNTTNQTTPTKIPFLNEKNVIKVGVSLDHTLALVNENNKNTLYATGKKDRNGLTQNANVFKEITQLKDENVIDFSVGCWHSFVQTESGKFFCWGDGSYGQCGILTMQKQPLPTELKVKGIENPMNYQIICGSNSCFIFKKLQTPMIEDFINLLKSGEGGDVVFRGLEETKITAHKLLIECRTNKPIQKVEETLTQFSEESINAFLKWVYSGEYNVKLTGEIVTALGIENIDEKSNYTGFKNDLMKLEKNEDSKDFNILVKIQDDEDEEEDEYEEIPVHKIILLARSGLFREMFKNINEETNSVKDYSGKSIEAIESFVKYLYTETIELTADDDPQLIVEDLEDAVEYYKLNENVNLSFELKKIKLQFNLN</sequence>
<dbReference type="InterPro" id="IPR000408">
    <property type="entry name" value="Reg_chr_condens"/>
</dbReference>
<evidence type="ECO:0000313" key="6">
    <source>
        <dbReference type="Proteomes" id="UP001146793"/>
    </source>
</evidence>
<feature type="domain" description="BTB" evidence="4">
    <location>
        <begin position="464"/>
        <end position="541"/>
    </location>
</feature>
<dbReference type="InterPro" id="IPR011333">
    <property type="entry name" value="SKP1/BTB/POZ_sf"/>
</dbReference>
<evidence type="ECO:0000256" key="2">
    <source>
        <dbReference type="ARBA" id="ARBA00022737"/>
    </source>
</evidence>
<keyword evidence="1" id="KW-0344">Guanine-nucleotide releasing factor</keyword>
<dbReference type="InterPro" id="IPR051553">
    <property type="entry name" value="Ran_GTPase-activating"/>
</dbReference>
<dbReference type="SUPFAM" id="SSF50985">
    <property type="entry name" value="RCC1/BLIP-II"/>
    <property type="match status" value="1"/>
</dbReference>
<name>A0AAV7YIG0_9EUKA</name>
<dbReference type="Pfam" id="PF00651">
    <property type="entry name" value="BTB"/>
    <property type="match status" value="1"/>
</dbReference>
<organism evidence="5 6">
    <name type="scientific">Anaeramoeba flamelloides</name>
    <dbReference type="NCBI Taxonomy" id="1746091"/>
    <lineage>
        <taxon>Eukaryota</taxon>
        <taxon>Metamonada</taxon>
        <taxon>Anaeramoebidae</taxon>
        <taxon>Anaeramoeba</taxon>
    </lineage>
</organism>
<accession>A0AAV7YIG0</accession>
<dbReference type="EMBL" id="JANTQA010000057">
    <property type="protein sequence ID" value="KAJ3429631.1"/>
    <property type="molecule type" value="Genomic_DNA"/>
</dbReference>
<dbReference type="InterPro" id="IPR058923">
    <property type="entry name" value="RCC1-like_dom"/>
</dbReference>
<feature type="repeat" description="RCC1" evidence="3">
    <location>
        <begin position="92"/>
        <end position="145"/>
    </location>
</feature>
<dbReference type="SUPFAM" id="SSF54695">
    <property type="entry name" value="POZ domain"/>
    <property type="match status" value="1"/>
</dbReference>
<evidence type="ECO:0000313" key="5">
    <source>
        <dbReference type="EMBL" id="KAJ3429631.1"/>
    </source>
</evidence>
<feature type="repeat" description="RCC1" evidence="3">
    <location>
        <begin position="194"/>
        <end position="247"/>
    </location>
</feature>
<dbReference type="AlphaFoldDB" id="A0AAV7YIG0"/>
<evidence type="ECO:0000259" key="4">
    <source>
        <dbReference type="PROSITE" id="PS50097"/>
    </source>
</evidence>
<reference evidence="5" key="1">
    <citation type="submission" date="2022-08" db="EMBL/GenBank/DDBJ databases">
        <title>Novel sulphate-reducing endosymbionts in the free-living metamonad Anaeramoeba.</title>
        <authorList>
            <person name="Jerlstrom-Hultqvist J."/>
            <person name="Cepicka I."/>
            <person name="Gallot-Lavallee L."/>
            <person name="Salas-Leiva D."/>
            <person name="Curtis B.A."/>
            <person name="Zahonova K."/>
            <person name="Pipaliya S."/>
            <person name="Dacks J."/>
            <person name="Roger A.J."/>
        </authorList>
    </citation>
    <scope>NUCLEOTIDE SEQUENCE</scope>
    <source>
        <strain evidence="5">Busselton2</strain>
    </source>
</reference>
<evidence type="ECO:0000256" key="1">
    <source>
        <dbReference type="ARBA" id="ARBA00022658"/>
    </source>
</evidence>
<dbReference type="Gene3D" id="3.30.710.10">
    <property type="entry name" value="Potassium Channel Kv1.1, Chain A"/>
    <property type="match status" value="1"/>
</dbReference>
<dbReference type="Gene3D" id="2.130.10.30">
    <property type="entry name" value="Regulator of chromosome condensation 1/beta-lactamase-inhibitor protein II"/>
    <property type="match status" value="2"/>
</dbReference>